<dbReference type="InterPro" id="IPR011740">
    <property type="entry name" value="DUF2460"/>
</dbReference>
<gene>
    <name evidence="4" type="ORF">ACFODU_10635</name>
</gene>
<dbReference type="Pfam" id="PF23845">
    <property type="entry name" value="TIM-barrel_NCTSP"/>
    <property type="match status" value="1"/>
</dbReference>
<sequence>MAFWLARQRNGQQTDYIQRFDPRFWTVDFPRPMMAAVWSIAPDALRVELEFHHRNALAGLIWDSADTLDHPLLAYATDRDYSRTTLRFRWRSAGILPLDAVHGPTLTIEGRVTAGQPRSWFVRLWNYAVGTPTDAQIELPFSALAGGWDIASSPDQVHAAAIDRMFISLVPPLYDPANAGLLPARANGWVELTQIACDGDRPQLAIGDVMVPPHGVRMATAYDDSYNQTPARLLRNIRGLGYREEILHYIGMSHYYRLKPGTGGSVQVETPAEFCAPARAWHDAFFSLARSQGYSVIASMSYELLAQHCPNGWMQRAHDGAPALTGWDPPSTLLAFTSGPVQTYLRNIALKLAEMQVAAQLPVAIQLGEPWWWVTKDYAPCIYDADARAKFSGAAPDIVDLRQPLTEAQRAVLAAGGARLGTSTRGIRDAIRTAHGPNAQVYLLAFTPQILDPAAPDLPLLNIGNSWKHPNFNRLQLEDYDWLTGGAEALRRAGYATMNQLLEYPLANQDYMAGFVLRAEDAEAFWPLIDAGLDEAKACGIPRLFVWALPQVCRDGYTRLPDTPPEDYDTMQAFDDVLYPLALGRDAGVSPEFSTSVVLTASGHERRSSQWSNARLRFDVGPGIRSESELGTLIRFFRARHGAARGFRLSDPFDFSSRDMTGTPTMLDQQIGVGDGLKASFQLIKRYGDGAEPQIRPITRPRAGTVLVSVNGTATTAWSLQPGGKILFQIAPPQGAIIRAGFLFDVPVRFAEDRLDITGAAFAAGEAPSVPLVEVREEI</sequence>
<name>A0ABV7E8X6_9SPHN</name>
<evidence type="ECO:0000313" key="5">
    <source>
        <dbReference type="Proteomes" id="UP001595456"/>
    </source>
</evidence>
<accession>A0ABV7E8X6</accession>
<keyword evidence="5" id="KW-1185">Reference proteome</keyword>
<reference evidence="5" key="1">
    <citation type="journal article" date="2019" name="Int. J. Syst. Evol. Microbiol.">
        <title>The Global Catalogue of Microorganisms (GCM) 10K type strain sequencing project: providing services to taxonomists for standard genome sequencing and annotation.</title>
        <authorList>
            <consortium name="The Broad Institute Genomics Platform"/>
            <consortium name="The Broad Institute Genome Sequencing Center for Infectious Disease"/>
            <person name="Wu L."/>
            <person name="Ma J."/>
        </authorList>
    </citation>
    <scope>NUCLEOTIDE SEQUENCE [LARGE SCALE GENOMIC DNA]</scope>
    <source>
        <strain evidence="5">KCTC 52607</strain>
    </source>
</reference>
<evidence type="ECO:0000313" key="4">
    <source>
        <dbReference type="EMBL" id="MFC3098247.1"/>
    </source>
</evidence>
<dbReference type="Pfam" id="PF09343">
    <property type="entry name" value="DUF2460"/>
    <property type="match status" value="1"/>
</dbReference>
<dbReference type="Pfam" id="PF23844">
    <property type="entry name" value="NCTSP_N"/>
    <property type="match status" value="1"/>
</dbReference>
<protein>
    <submittedName>
        <fullName evidence="4">DUF2460 domain-containing protein</fullName>
    </submittedName>
</protein>
<comment type="caution">
    <text evidence="4">The sequence shown here is derived from an EMBL/GenBank/DDBJ whole genome shotgun (WGS) entry which is preliminary data.</text>
</comment>
<proteinExistence type="predicted"/>
<dbReference type="InterPro" id="IPR057102">
    <property type="entry name" value="NCTSP_N"/>
</dbReference>
<dbReference type="RefSeq" id="WP_336926675.1">
    <property type="nucleotide sequence ID" value="NZ_JBANRO010000008.1"/>
</dbReference>
<dbReference type="InterPro" id="IPR057122">
    <property type="entry name" value="TIM-barrel_NCTSP"/>
</dbReference>
<organism evidence="4 5">
    <name type="scientific">Alteraurantiacibacter palmitatis</name>
    <dbReference type="NCBI Taxonomy" id="2054628"/>
    <lineage>
        <taxon>Bacteria</taxon>
        <taxon>Pseudomonadati</taxon>
        <taxon>Pseudomonadota</taxon>
        <taxon>Alphaproteobacteria</taxon>
        <taxon>Sphingomonadales</taxon>
        <taxon>Erythrobacteraceae</taxon>
        <taxon>Alteraurantiacibacter</taxon>
    </lineage>
</organism>
<feature type="domain" description="Non-contractile tail sheath N-terminal" evidence="2">
    <location>
        <begin position="17"/>
        <end position="207"/>
    </location>
</feature>
<evidence type="ECO:0000259" key="2">
    <source>
        <dbReference type="Pfam" id="PF23844"/>
    </source>
</evidence>
<feature type="domain" description="DUF2460" evidence="1">
    <location>
        <begin position="575"/>
        <end position="776"/>
    </location>
</feature>
<evidence type="ECO:0000259" key="3">
    <source>
        <dbReference type="Pfam" id="PF23845"/>
    </source>
</evidence>
<dbReference type="NCBIfam" id="TIGR02217">
    <property type="entry name" value="chp_TIGR02217"/>
    <property type="match status" value="1"/>
</dbReference>
<dbReference type="EMBL" id="JBHRST010000016">
    <property type="protein sequence ID" value="MFC3098247.1"/>
    <property type="molecule type" value="Genomic_DNA"/>
</dbReference>
<evidence type="ECO:0000259" key="1">
    <source>
        <dbReference type="Pfam" id="PF09343"/>
    </source>
</evidence>
<feature type="domain" description="Non-contractile tail sheath TIM barrel" evidence="3">
    <location>
        <begin position="212"/>
        <end position="557"/>
    </location>
</feature>
<dbReference type="Proteomes" id="UP001595456">
    <property type="component" value="Unassembled WGS sequence"/>
</dbReference>